<dbReference type="InterPro" id="IPR036640">
    <property type="entry name" value="ABC1_TM_sf"/>
</dbReference>
<dbReference type="InterPro" id="IPR005074">
    <property type="entry name" value="Peptidase_C39"/>
</dbReference>
<protein>
    <submittedName>
        <fullName evidence="14">ABC transporter ATP-binding protein</fullName>
    </submittedName>
</protein>
<feature type="transmembrane region" description="Helical" evidence="10">
    <location>
        <begin position="148"/>
        <end position="170"/>
    </location>
</feature>
<evidence type="ECO:0000256" key="10">
    <source>
        <dbReference type="SAM" id="Phobius"/>
    </source>
</evidence>
<evidence type="ECO:0000256" key="6">
    <source>
        <dbReference type="ARBA" id="ARBA00022801"/>
    </source>
</evidence>
<feature type="transmembrane region" description="Helical" evidence="10">
    <location>
        <begin position="176"/>
        <end position="194"/>
    </location>
</feature>
<evidence type="ECO:0000256" key="2">
    <source>
        <dbReference type="ARBA" id="ARBA00022448"/>
    </source>
</evidence>
<dbReference type="Pfam" id="PF00664">
    <property type="entry name" value="ABC_membrane"/>
    <property type="match status" value="1"/>
</dbReference>
<evidence type="ECO:0000259" key="12">
    <source>
        <dbReference type="PROSITE" id="PS50929"/>
    </source>
</evidence>
<keyword evidence="3" id="KW-1003">Cell membrane</keyword>
<evidence type="ECO:0000313" key="15">
    <source>
        <dbReference type="Proteomes" id="UP000239724"/>
    </source>
</evidence>
<dbReference type="AlphaFoldDB" id="A0A2S6NMR8"/>
<dbReference type="GO" id="GO:0005886">
    <property type="term" value="C:plasma membrane"/>
    <property type="evidence" value="ECO:0007669"/>
    <property type="project" value="UniProtKB-SubCell"/>
</dbReference>
<dbReference type="FunFam" id="3.40.50.300:FF:000221">
    <property type="entry name" value="Multidrug ABC transporter ATP-binding protein"/>
    <property type="match status" value="1"/>
</dbReference>
<keyword evidence="8 10" id="KW-1133">Transmembrane helix</keyword>
<dbReference type="Gene3D" id="1.20.1560.10">
    <property type="entry name" value="ABC transporter type 1, transmembrane domain"/>
    <property type="match status" value="1"/>
</dbReference>
<dbReference type="InterPro" id="IPR003593">
    <property type="entry name" value="AAA+_ATPase"/>
</dbReference>
<reference evidence="14 15" key="1">
    <citation type="journal article" date="2018" name="Arch. Microbiol.">
        <title>New insights into the metabolic potential of the phototrophic purple bacterium Rhodopila globiformis DSM 161(T) from its draft genome sequence and evidence for a vanadium-dependent nitrogenase.</title>
        <authorList>
            <person name="Imhoff J.F."/>
            <person name="Rahn T."/>
            <person name="Kunzel S."/>
            <person name="Neulinger S.C."/>
        </authorList>
    </citation>
    <scope>NUCLEOTIDE SEQUENCE [LARGE SCALE GENOMIC DNA]</scope>
    <source>
        <strain evidence="14 15">DSM 161</strain>
    </source>
</reference>
<dbReference type="PROSITE" id="PS50893">
    <property type="entry name" value="ABC_TRANSPORTER_2"/>
    <property type="match status" value="1"/>
</dbReference>
<proteinExistence type="predicted"/>
<dbReference type="PANTHER" id="PTHR43394:SF1">
    <property type="entry name" value="ATP-BINDING CASSETTE SUB-FAMILY B MEMBER 10, MITOCHONDRIAL"/>
    <property type="match status" value="1"/>
</dbReference>
<keyword evidence="15" id="KW-1185">Reference proteome</keyword>
<dbReference type="InterPro" id="IPR017871">
    <property type="entry name" value="ABC_transporter-like_CS"/>
</dbReference>
<feature type="domain" description="ABC transmembrane type-1" evidence="12">
    <location>
        <begin position="148"/>
        <end position="430"/>
    </location>
</feature>
<dbReference type="Gene3D" id="3.40.50.300">
    <property type="entry name" value="P-loop containing nucleotide triphosphate hydrolases"/>
    <property type="match status" value="1"/>
</dbReference>
<organism evidence="14 15">
    <name type="scientific">Rhodopila globiformis</name>
    <name type="common">Rhodopseudomonas globiformis</name>
    <dbReference type="NCBI Taxonomy" id="1071"/>
    <lineage>
        <taxon>Bacteria</taxon>
        <taxon>Pseudomonadati</taxon>
        <taxon>Pseudomonadota</taxon>
        <taxon>Alphaproteobacteria</taxon>
        <taxon>Acetobacterales</taxon>
        <taxon>Acetobacteraceae</taxon>
        <taxon>Rhodopila</taxon>
    </lineage>
</organism>
<dbReference type="InterPro" id="IPR011527">
    <property type="entry name" value="ABC1_TM_dom"/>
</dbReference>
<feature type="domain" description="Peptidase C39" evidence="13">
    <location>
        <begin position="1"/>
        <end position="116"/>
    </location>
</feature>
<dbReference type="PROSITE" id="PS50929">
    <property type="entry name" value="ABC_TM1F"/>
    <property type="match status" value="1"/>
</dbReference>
<dbReference type="Pfam" id="PF00005">
    <property type="entry name" value="ABC_tran"/>
    <property type="match status" value="1"/>
</dbReference>
<accession>A0A2S6NMR8</accession>
<dbReference type="OrthoDB" id="5288404at2"/>
<keyword evidence="4 10" id="KW-0812">Transmembrane</keyword>
<dbReference type="SUPFAM" id="SSF90123">
    <property type="entry name" value="ABC transporter transmembrane region"/>
    <property type="match status" value="1"/>
</dbReference>
<keyword evidence="9 10" id="KW-0472">Membrane</keyword>
<dbReference type="InterPro" id="IPR039421">
    <property type="entry name" value="Type_1_exporter"/>
</dbReference>
<dbReference type="CDD" id="cd02259">
    <property type="entry name" value="Peptidase_C39_like"/>
    <property type="match status" value="1"/>
</dbReference>
<keyword evidence="6" id="KW-0378">Hydrolase</keyword>
<dbReference type="EMBL" id="NHRY01000047">
    <property type="protein sequence ID" value="PPQ37563.1"/>
    <property type="molecule type" value="Genomic_DNA"/>
</dbReference>
<dbReference type="InterPro" id="IPR003439">
    <property type="entry name" value="ABC_transporter-like_ATP-bd"/>
</dbReference>
<dbReference type="InterPro" id="IPR027417">
    <property type="entry name" value="P-loop_NTPase"/>
</dbReference>
<keyword evidence="7 14" id="KW-0067">ATP-binding</keyword>
<sequence length="710" mass="76956">MAIAAAARFHGAELDRADIRLAEHEVPSPAALSAWAQTGGLWAKGVRLGWKQLVALDLKAPLVLLLNDGSAVLVMAADRKRNVILLRHSRLGPQDPPMVVDEKTLAQAWSGEAVMMRTKRSSSAEDAPFSLGWVANLVWQERRSMRDVLLASLVLSILTVLPPLVVSTVIDEVVTYQSLSTLVLISLLIGIAMLSETMLGFARRQLILVVGARVDAKLNLHVFQRILGLPMDYFERNQAGMIWANTGIQLAKIREFLTGKLLTTMLDLMTLVVLLPILFYLQPLLSLIVLLCAGAITGIMVAFMKPMSRRVKRYIEAETAKSSVMVETLHGIRTVKSLALEPQQRERWDARIAEATKAKIEAGRLANLPQALITPIESFMQRGVLLLGAYLALTDGGAVAVGGLVAFMMLSARVAAPLAGLARLMESIEEVRTATALAASVLNQRPETADPAGGVRPRLQGAITFRNVGYSYPGATAPALDRVGFGIAPGTVLGIVGRSGSGKSTLTRLLQGITRDYQGHVSIDGIDLRDINLSHLRRNLGVVLQENFLFRGTIRENILAGRPGLTLSDAVRAAQLAGAAEFIERLPNGYETMVEEGSPNLSGGQRQRLAIARALVHDPRILILDEATSALDPESEALVNANLAQMAQGRTTVIVSHRLSSLTGCDAILVLDQGRIVDLAPHGELVRRCPVYQQLWHQQNRHMIESPVSA</sequence>
<dbReference type="GO" id="GO:0006508">
    <property type="term" value="P:proteolysis"/>
    <property type="evidence" value="ECO:0007669"/>
    <property type="project" value="InterPro"/>
</dbReference>
<dbReference type="PROSITE" id="PS50990">
    <property type="entry name" value="PEPTIDASE_C39"/>
    <property type="match status" value="1"/>
</dbReference>
<feature type="domain" description="ABC transporter" evidence="11">
    <location>
        <begin position="463"/>
        <end position="698"/>
    </location>
</feature>
<dbReference type="Gene3D" id="3.90.70.10">
    <property type="entry name" value="Cysteine proteinases"/>
    <property type="match status" value="1"/>
</dbReference>
<evidence type="ECO:0000259" key="13">
    <source>
        <dbReference type="PROSITE" id="PS50990"/>
    </source>
</evidence>
<dbReference type="SMART" id="SM00382">
    <property type="entry name" value="AAA"/>
    <property type="match status" value="1"/>
</dbReference>
<feature type="transmembrane region" description="Helical" evidence="10">
    <location>
        <begin position="287"/>
        <end position="304"/>
    </location>
</feature>
<evidence type="ECO:0000256" key="7">
    <source>
        <dbReference type="ARBA" id="ARBA00022840"/>
    </source>
</evidence>
<comment type="caution">
    <text evidence="14">The sequence shown here is derived from an EMBL/GenBank/DDBJ whole genome shotgun (WGS) entry which is preliminary data.</text>
</comment>
<feature type="transmembrane region" description="Helical" evidence="10">
    <location>
        <begin position="261"/>
        <end position="281"/>
    </location>
</feature>
<keyword evidence="5" id="KW-0547">Nucleotide-binding</keyword>
<dbReference type="CDD" id="cd18783">
    <property type="entry name" value="ABC_6TM_PrtD_LapB_HlyB_like"/>
    <property type="match status" value="1"/>
</dbReference>
<comment type="subcellular location">
    <subcellularLocation>
        <location evidence="1">Cell membrane</location>
        <topology evidence="1">Multi-pass membrane protein</topology>
    </subcellularLocation>
</comment>
<evidence type="ECO:0000256" key="5">
    <source>
        <dbReference type="ARBA" id="ARBA00022741"/>
    </source>
</evidence>
<evidence type="ECO:0000256" key="8">
    <source>
        <dbReference type="ARBA" id="ARBA00022989"/>
    </source>
</evidence>
<dbReference type="GO" id="GO:0008233">
    <property type="term" value="F:peptidase activity"/>
    <property type="evidence" value="ECO:0007669"/>
    <property type="project" value="InterPro"/>
</dbReference>
<dbReference type="GO" id="GO:0016887">
    <property type="term" value="F:ATP hydrolysis activity"/>
    <property type="evidence" value="ECO:0007669"/>
    <property type="project" value="InterPro"/>
</dbReference>
<dbReference type="PROSITE" id="PS00211">
    <property type="entry name" value="ABC_TRANSPORTER_1"/>
    <property type="match status" value="1"/>
</dbReference>
<dbReference type="GO" id="GO:0015421">
    <property type="term" value="F:ABC-type oligopeptide transporter activity"/>
    <property type="evidence" value="ECO:0007669"/>
    <property type="project" value="TreeGrafter"/>
</dbReference>
<evidence type="ECO:0000256" key="4">
    <source>
        <dbReference type="ARBA" id="ARBA00022692"/>
    </source>
</evidence>
<evidence type="ECO:0000259" key="11">
    <source>
        <dbReference type="PROSITE" id="PS50893"/>
    </source>
</evidence>
<keyword evidence="2" id="KW-0813">Transport</keyword>
<gene>
    <name evidence="14" type="ORF">CCS01_03335</name>
</gene>
<dbReference type="PANTHER" id="PTHR43394">
    <property type="entry name" value="ATP-DEPENDENT PERMEASE MDL1, MITOCHONDRIAL"/>
    <property type="match status" value="1"/>
</dbReference>
<dbReference type="RefSeq" id="WP_104517444.1">
    <property type="nucleotide sequence ID" value="NZ_NHRY01000047.1"/>
</dbReference>
<dbReference type="GO" id="GO:0005524">
    <property type="term" value="F:ATP binding"/>
    <property type="evidence" value="ECO:0007669"/>
    <property type="project" value="UniProtKB-KW"/>
</dbReference>
<evidence type="ECO:0000256" key="3">
    <source>
        <dbReference type="ARBA" id="ARBA00022475"/>
    </source>
</evidence>
<name>A0A2S6NMR8_RHOGL</name>
<evidence type="ECO:0000313" key="14">
    <source>
        <dbReference type="EMBL" id="PPQ37563.1"/>
    </source>
</evidence>
<evidence type="ECO:0000256" key="9">
    <source>
        <dbReference type="ARBA" id="ARBA00023136"/>
    </source>
</evidence>
<dbReference type="Proteomes" id="UP000239724">
    <property type="component" value="Unassembled WGS sequence"/>
</dbReference>
<dbReference type="SUPFAM" id="SSF52540">
    <property type="entry name" value="P-loop containing nucleoside triphosphate hydrolases"/>
    <property type="match status" value="1"/>
</dbReference>
<evidence type="ECO:0000256" key="1">
    <source>
        <dbReference type="ARBA" id="ARBA00004651"/>
    </source>
</evidence>
<feature type="transmembrane region" description="Helical" evidence="10">
    <location>
        <begin position="384"/>
        <end position="410"/>
    </location>
</feature>